<dbReference type="EMBL" id="FNTX01000002">
    <property type="protein sequence ID" value="SEE99135.1"/>
    <property type="molecule type" value="Genomic_DNA"/>
</dbReference>
<accession>A0A1H5NC50</accession>
<dbReference type="STRING" id="648782.SAMN04488554_4180"/>
<reference evidence="3" key="1">
    <citation type="submission" date="2016-10" db="EMBL/GenBank/DDBJ databases">
        <authorList>
            <person name="Varghese N."/>
            <person name="Submissions S."/>
        </authorList>
    </citation>
    <scope>NUCLEOTIDE SEQUENCE [LARGE SCALE GENOMIC DNA]</scope>
    <source>
        <strain evidence="3">DSM 21368</strain>
    </source>
</reference>
<keyword evidence="3" id="KW-1185">Reference proteome</keyword>
<dbReference type="Pfam" id="PF20060">
    <property type="entry name" value="DUF6459"/>
    <property type="match status" value="1"/>
</dbReference>
<dbReference type="AlphaFoldDB" id="A0A1H5NC50"/>
<feature type="region of interest" description="Disordered" evidence="1">
    <location>
        <begin position="1"/>
        <end position="21"/>
    </location>
</feature>
<organism evidence="2 3">
    <name type="scientific">Ruania alba</name>
    <dbReference type="NCBI Taxonomy" id="648782"/>
    <lineage>
        <taxon>Bacteria</taxon>
        <taxon>Bacillati</taxon>
        <taxon>Actinomycetota</taxon>
        <taxon>Actinomycetes</taxon>
        <taxon>Micrococcales</taxon>
        <taxon>Ruaniaceae</taxon>
        <taxon>Ruania</taxon>
    </lineage>
</organism>
<sequence>MSTAPALDYPAAAPRPVPAAPQDRWDRLRFDACAAETPPGVAEEDHAPRLVWSNGRTAERPDPAEWAGVIVRASAETLLGMRPAAQLSRWLDPAVWTALNRRATLGVQIAGRPRRPRAVAVRRVHPCEVTDGVWECSVVLDDGTRVRAAAVRLEDHRGRWRATAVRIG</sequence>
<dbReference type="RefSeq" id="WP_089775311.1">
    <property type="nucleotide sequence ID" value="NZ_FNTX01000002.1"/>
</dbReference>
<name>A0A1H5NC50_9MICO</name>
<evidence type="ECO:0000313" key="3">
    <source>
        <dbReference type="Proteomes" id="UP000199220"/>
    </source>
</evidence>
<evidence type="ECO:0000313" key="2">
    <source>
        <dbReference type="EMBL" id="SEE99135.1"/>
    </source>
</evidence>
<dbReference type="Proteomes" id="UP000199220">
    <property type="component" value="Unassembled WGS sequence"/>
</dbReference>
<evidence type="ECO:0000256" key="1">
    <source>
        <dbReference type="SAM" id="MobiDB-lite"/>
    </source>
</evidence>
<dbReference type="InterPro" id="IPR045596">
    <property type="entry name" value="DUF6459"/>
</dbReference>
<evidence type="ECO:0008006" key="4">
    <source>
        <dbReference type="Google" id="ProtNLM"/>
    </source>
</evidence>
<protein>
    <recommendedName>
        <fullName evidence="4">3-hydroxyacyl-CoA dehydrogenase</fullName>
    </recommendedName>
</protein>
<gene>
    <name evidence="2" type="ORF">SAMN04488554_4180</name>
</gene>
<dbReference type="OrthoDB" id="3731420at2"/>
<proteinExistence type="predicted"/>